<feature type="transmembrane region" description="Helical" evidence="1">
    <location>
        <begin position="20"/>
        <end position="40"/>
    </location>
</feature>
<feature type="transmembrane region" description="Helical" evidence="1">
    <location>
        <begin position="388"/>
        <end position="410"/>
    </location>
</feature>
<keyword evidence="1" id="KW-0472">Membrane</keyword>
<dbReference type="EMBL" id="RYZR01000006">
    <property type="protein sequence ID" value="RUL63303.1"/>
    <property type="molecule type" value="Genomic_DNA"/>
</dbReference>
<feature type="transmembrane region" description="Helical" evidence="1">
    <location>
        <begin position="46"/>
        <end position="73"/>
    </location>
</feature>
<feature type="transmembrane region" description="Helical" evidence="1">
    <location>
        <begin position="296"/>
        <end position="325"/>
    </location>
</feature>
<proteinExistence type="predicted"/>
<dbReference type="Proteomes" id="UP000267077">
    <property type="component" value="Unassembled WGS sequence"/>
</dbReference>
<sequence length="487" mass="53045">MNAATLVMVPLRATVSSTRWITMLVLSLMLVISVALQLTQTLPKTALIGAVIAGYGEFFVGLLFVAPFLLMAIDTRQLRIPRSQSTIVLGMMLYSALWIAVPSIALALAGADFVTVLTIQTVGLLFGLTFGLLPRVFLIVAGFSPSFLGLVHIQLHYPGKPTVLLLWLVASVLALISALCWRRQVRSIDPYGEGFNKPLVLRSRTGNRTGFMNWNDWTTMSGNSRQIRSQPQWMLAIANLRDTGPQNPVRSLRVGLGGWMLPKTWQSASRQWMLVLAPIILMMGLVYLRAPGITPALFHAIAFSAVVWIAGFGSMVLSLTTIVLLQQRWSRTNAELPFLALLPRLSDRREVKKYLLRASLLPTLFWQALLIALLVATLFVKQASALDLAIAALAEIVAVAFTPAFAFAIFGGRPPAQWVTGLVAGVSFALVGCGTAASSILDISRTYGAIMAVSIIAIWFALLAFLIGLGLRGWRGLQARPHPFLAN</sequence>
<evidence type="ECO:0000256" key="1">
    <source>
        <dbReference type="SAM" id="Phobius"/>
    </source>
</evidence>
<dbReference type="AlphaFoldDB" id="A0A3S0QWR4"/>
<feature type="transmembrane region" description="Helical" evidence="1">
    <location>
        <begin position="447"/>
        <end position="471"/>
    </location>
</feature>
<comment type="caution">
    <text evidence="2">The sequence shown here is derived from an EMBL/GenBank/DDBJ whole genome shotgun (WGS) entry which is preliminary data.</text>
</comment>
<feature type="transmembrane region" description="Helical" evidence="1">
    <location>
        <begin position="163"/>
        <end position="181"/>
    </location>
</feature>
<keyword evidence="1" id="KW-1133">Transmembrane helix</keyword>
<feature type="transmembrane region" description="Helical" evidence="1">
    <location>
        <begin position="272"/>
        <end position="290"/>
    </location>
</feature>
<keyword evidence="1" id="KW-0812">Transmembrane</keyword>
<evidence type="ECO:0000313" key="3">
    <source>
        <dbReference type="Proteomes" id="UP000267077"/>
    </source>
</evidence>
<feature type="transmembrane region" description="Helical" evidence="1">
    <location>
        <begin position="85"/>
        <end position="107"/>
    </location>
</feature>
<name>A0A3S0QWR4_9GAMM</name>
<gene>
    <name evidence="2" type="ORF">EKH79_12985</name>
</gene>
<protein>
    <submittedName>
        <fullName evidence="2">Uncharacterized protein</fullName>
    </submittedName>
</protein>
<organism evidence="2 3">
    <name type="scientific">Dyella dinghuensis</name>
    <dbReference type="NCBI Taxonomy" id="1920169"/>
    <lineage>
        <taxon>Bacteria</taxon>
        <taxon>Pseudomonadati</taxon>
        <taxon>Pseudomonadota</taxon>
        <taxon>Gammaproteobacteria</taxon>
        <taxon>Lysobacterales</taxon>
        <taxon>Rhodanobacteraceae</taxon>
        <taxon>Dyella</taxon>
    </lineage>
</organism>
<keyword evidence="3" id="KW-1185">Reference proteome</keyword>
<dbReference type="RefSeq" id="WP_126674239.1">
    <property type="nucleotide sequence ID" value="NZ_RYZR01000006.1"/>
</dbReference>
<reference evidence="2 3" key="1">
    <citation type="submission" date="2018-12" db="EMBL/GenBank/DDBJ databases">
        <title>Dyella dinghuensis sp. nov. DHOA06 and Dyella choica sp. nov. 4M-K27, isolated from forest soil.</title>
        <authorList>
            <person name="Qiu L.-H."/>
            <person name="Gao Z.-H."/>
        </authorList>
    </citation>
    <scope>NUCLEOTIDE SEQUENCE [LARGE SCALE GENOMIC DNA]</scope>
    <source>
        <strain evidence="2 3">DHOA06</strain>
    </source>
</reference>
<feature type="transmembrane region" description="Helical" evidence="1">
    <location>
        <begin position="354"/>
        <end position="376"/>
    </location>
</feature>
<accession>A0A3S0QWR4</accession>
<evidence type="ECO:0000313" key="2">
    <source>
        <dbReference type="EMBL" id="RUL63303.1"/>
    </source>
</evidence>
<feature type="transmembrane region" description="Helical" evidence="1">
    <location>
        <begin position="422"/>
        <end position="441"/>
    </location>
</feature>
<dbReference type="OrthoDB" id="5959274at2"/>